<accession>A0A0X1U8J2</accession>
<evidence type="ECO:0000313" key="3">
    <source>
        <dbReference type="Proteomes" id="UP000068026"/>
    </source>
</evidence>
<name>A0A0X1U8J2_ANAPI</name>
<gene>
    <name evidence="1" type="ORF">CPRO_16580</name>
    <name evidence="2" type="ORF">SAMN02745151_02823</name>
</gene>
<evidence type="ECO:0000313" key="1">
    <source>
        <dbReference type="EMBL" id="AMJ41248.1"/>
    </source>
</evidence>
<dbReference type="EMBL" id="FQUA01000018">
    <property type="protein sequence ID" value="SHF11517.1"/>
    <property type="molecule type" value="Genomic_DNA"/>
</dbReference>
<dbReference type="OrthoDB" id="3197351at2"/>
<protein>
    <submittedName>
        <fullName evidence="2">SatD family (SatD)</fullName>
    </submittedName>
</protein>
<evidence type="ECO:0000313" key="2">
    <source>
        <dbReference type="EMBL" id="SHF11517.1"/>
    </source>
</evidence>
<organism evidence="2 4">
    <name type="scientific">Anaerotignum propionicum DSM 1682</name>
    <dbReference type="NCBI Taxonomy" id="991789"/>
    <lineage>
        <taxon>Bacteria</taxon>
        <taxon>Bacillati</taxon>
        <taxon>Bacillota</taxon>
        <taxon>Clostridia</taxon>
        <taxon>Lachnospirales</taxon>
        <taxon>Anaerotignaceae</taxon>
        <taxon>Anaerotignum</taxon>
    </lineage>
</organism>
<reference evidence="4" key="4">
    <citation type="submission" date="2016-11" db="EMBL/GenBank/DDBJ databases">
        <authorList>
            <person name="Jaros S."/>
            <person name="Januszkiewicz K."/>
            <person name="Wedrychowicz H."/>
        </authorList>
    </citation>
    <scope>NUCLEOTIDE SEQUENCE [LARGE SCALE GENOMIC DNA]</scope>
    <source>
        <strain evidence="4">DSM 1682</strain>
    </source>
</reference>
<dbReference type="KEGG" id="cpro:CPRO_16580"/>
<dbReference type="Proteomes" id="UP000184204">
    <property type="component" value="Unassembled WGS sequence"/>
</dbReference>
<reference evidence="1 3" key="1">
    <citation type="journal article" date="2016" name="Genome Announc.">
        <title>Complete Genome Sequence of the Amino Acid-Fermenting Clostridium propionicum X2 (DSM 1682).</title>
        <authorList>
            <person name="Poehlein A."/>
            <person name="Schlien K."/>
            <person name="Chowdhury N.P."/>
            <person name="Gottschalk G."/>
            <person name="Buckel W."/>
            <person name="Daniel R."/>
        </authorList>
    </citation>
    <scope>NUCLEOTIDE SEQUENCE [LARGE SCALE GENOMIC DNA]</scope>
    <source>
        <strain evidence="1 3">X2</strain>
    </source>
</reference>
<dbReference type="Proteomes" id="UP000068026">
    <property type="component" value="Chromosome"/>
</dbReference>
<proteinExistence type="predicted"/>
<dbReference type="EMBL" id="CP014223">
    <property type="protein sequence ID" value="AMJ41248.1"/>
    <property type="molecule type" value="Genomic_DNA"/>
</dbReference>
<evidence type="ECO:0000313" key="4">
    <source>
        <dbReference type="Proteomes" id="UP000184204"/>
    </source>
</evidence>
<dbReference type="AlphaFoldDB" id="A0A0X1U8J2"/>
<dbReference type="RefSeq" id="WP_066050120.1">
    <property type="nucleotide sequence ID" value="NZ_CP014223.1"/>
</dbReference>
<reference evidence="3" key="2">
    <citation type="submission" date="2016-01" db="EMBL/GenBank/DDBJ databases">
        <authorList>
            <person name="Poehlein A."/>
            <person name="Schlien K."/>
            <person name="Gottschalk G."/>
            <person name="Buckel W."/>
            <person name="Daniel R."/>
        </authorList>
    </citation>
    <scope>NUCLEOTIDE SEQUENCE [LARGE SCALE GENOMIC DNA]</scope>
    <source>
        <strain evidence="3">X2</strain>
    </source>
</reference>
<dbReference type="InterPro" id="IPR032580">
    <property type="entry name" value="SatD"/>
</dbReference>
<sequence>MKNYSALIIDLKRSRSYSVEDRNSIQNYIINIIEKLNEVFSGSLAKDVAFSGGDEVQGLFISPESAYLYLRMFCMLISPVEIRAGIGVGEWNVKIENASTTAQDGPAYHNARNAIENVNDALGYSVLLYSGTKIDLFLNAAINVSFALTRNHSEYQNELMLLSELLYPIDYHQVINYSKFDLISKLITSKNRLNYYSYYKQSKSVKQYPFDELEFMNLVPNPIDAVNDNSNFYVSGGKKRGMTTQLSEILNISRQSIEKTFKIANIYEARNATIVALKFMDMYL</sequence>
<reference evidence="2" key="3">
    <citation type="submission" date="2016-11" db="EMBL/GenBank/DDBJ databases">
        <authorList>
            <person name="Varghese N."/>
            <person name="Submissions S."/>
        </authorList>
    </citation>
    <scope>NUCLEOTIDE SEQUENCE</scope>
    <source>
        <strain evidence="2">DSM 1682</strain>
    </source>
</reference>
<dbReference type="Pfam" id="PF16264">
    <property type="entry name" value="SatD"/>
    <property type="match status" value="1"/>
</dbReference>
<keyword evidence="3" id="KW-1185">Reference proteome</keyword>